<dbReference type="GO" id="GO:0005654">
    <property type="term" value="C:nucleoplasm"/>
    <property type="evidence" value="ECO:0007669"/>
    <property type="project" value="TreeGrafter"/>
</dbReference>
<dbReference type="InterPro" id="IPR015940">
    <property type="entry name" value="UBA"/>
</dbReference>
<evidence type="ECO:0000256" key="3">
    <source>
        <dbReference type="ARBA" id="ARBA00023204"/>
    </source>
</evidence>
<dbReference type="SMART" id="SM00165">
    <property type="entry name" value="UBA"/>
    <property type="match status" value="2"/>
</dbReference>
<dbReference type="SMART" id="SM00213">
    <property type="entry name" value="UBQ"/>
    <property type="match status" value="1"/>
</dbReference>
<dbReference type="InterPro" id="IPR029071">
    <property type="entry name" value="Ubiquitin-like_domsf"/>
</dbReference>
<dbReference type="InterPro" id="IPR009060">
    <property type="entry name" value="UBA-like_sf"/>
</dbReference>
<dbReference type="PANTHER" id="PTHR10621:SF0">
    <property type="entry name" value="UV EXCISION REPAIR PROTEIN RAD23"/>
    <property type="match status" value="1"/>
</dbReference>
<dbReference type="GO" id="GO:0043161">
    <property type="term" value="P:proteasome-mediated ubiquitin-dependent protein catabolic process"/>
    <property type="evidence" value="ECO:0007669"/>
    <property type="project" value="UniProtKB-UniRule"/>
</dbReference>
<evidence type="ECO:0000256" key="2">
    <source>
        <dbReference type="ARBA" id="ARBA00022763"/>
    </source>
</evidence>
<feature type="compositionally biased region" description="Low complexity" evidence="6">
    <location>
        <begin position="97"/>
        <end position="123"/>
    </location>
</feature>
<evidence type="ECO:0000256" key="6">
    <source>
        <dbReference type="SAM" id="MobiDB-lite"/>
    </source>
</evidence>
<gene>
    <name evidence="9" type="ORF">GSOID_T00000766001</name>
</gene>
<comment type="function">
    <text evidence="5">Multiubiquitin chain receptor involved in modulation of proteasomal degradation. Involved in nucleotide excision repair.</text>
</comment>
<keyword evidence="2 5" id="KW-0227">DNA damage</keyword>
<dbReference type="SUPFAM" id="SSF46934">
    <property type="entry name" value="UBA-like"/>
    <property type="match status" value="2"/>
</dbReference>
<reference evidence="9 10" key="1">
    <citation type="journal article" date="2010" name="Science">
        <title>Plasticity of animal genome architecture unmasked by rapid evolution of a pelagic tunicate.</title>
        <authorList>
            <person name="Denoeud F."/>
            <person name="Henriet S."/>
            <person name="Mungpakdee S."/>
            <person name="Aury J.M."/>
            <person name="Da Silva C."/>
            <person name="Brinkmann H."/>
            <person name="Mikhaleva J."/>
            <person name="Olsen L.C."/>
            <person name="Jubin C."/>
            <person name="Canestro C."/>
            <person name="Bouquet J.M."/>
            <person name="Danks G."/>
            <person name="Poulain J."/>
            <person name="Campsteijn C."/>
            <person name="Adamski M."/>
            <person name="Cross I."/>
            <person name="Yadetie F."/>
            <person name="Muffato M."/>
            <person name="Louis A."/>
            <person name="Butcher S."/>
            <person name="Tsagkogeorga G."/>
            <person name="Konrad A."/>
            <person name="Singh S."/>
            <person name="Jensen M.F."/>
            <person name="Cong E.H."/>
            <person name="Eikeseth-Otteraa H."/>
            <person name="Noel B."/>
            <person name="Anthouard V."/>
            <person name="Porcel B.M."/>
            <person name="Kachouri-Lafond R."/>
            <person name="Nishino A."/>
            <person name="Ugolini M."/>
            <person name="Chourrout P."/>
            <person name="Nishida H."/>
            <person name="Aasland R."/>
            <person name="Huzurbazar S."/>
            <person name="Westhof E."/>
            <person name="Delsuc F."/>
            <person name="Lehrach H."/>
            <person name="Reinhardt R."/>
            <person name="Weissenbach J."/>
            <person name="Roy S.W."/>
            <person name="Artiguenave F."/>
            <person name="Postlethwait J.H."/>
            <person name="Manak J.R."/>
            <person name="Thompson E.M."/>
            <person name="Jaillon O."/>
            <person name="Du Pasquier L."/>
            <person name="Boudinot P."/>
            <person name="Liberles D.A."/>
            <person name="Volff J.N."/>
            <person name="Philippe H."/>
            <person name="Lenhard B."/>
            <person name="Roest Crollius H."/>
            <person name="Wincker P."/>
            <person name="Chourrout D."/>
        </authorList>
    </citation>
    <scope>NUCLEOTIDE SEQUENCE [LARGE SCALE GENOMIC DNA]</scope>
</reference>
<evidence type="ECO:0000259" key="7">
    <source>
        <dbReference type="PROSITE" id="PS50030"/>
    </source>
</evidence>
<feature type="region of interest" description="Disordered" evidence="6">
    <location>
        <begin position="86"/>
        <end position="129"/>
    </location>
</feature>
<evidence type="ECO:0000256" key="1">
    <source>
        <dbReference type="ARBA" id="ARBA00022737"/>
    </source>
</evidence>
<keyword evidence="3 5" id="KW-0234">DNA repair</keyword>
<organism evidence="9 10">
    <name type="scientific">Oikopleura dioica</name>
    <name type="common">Tunicate</name>
    <dbReference type="NCBI Taxonomy" id="34765"/>
    <lineage>
        <taxon>Eukaryota</taxon>
        <taxon>Metazoa</taxon>
        <taxon>Chordata</taxon>
        <taxon>Tunicata</taxon>
        <taxon>Appendicularia</taxon>
        <taxon>Copelata</taxon>
        <taxon>Oikopleuridae</taxon>
        <taxon>Oikopleura</taxon>
    </lineage>
</organism>
<dbReference type="FunCoup" id="E4WPU2">
    <property type="interactions" value="532"/>
</dbReference>
<dbReference type="InterPro" id="IPR015360">
    <property type="entry name" value="XPC-bd"/>
</dbReference>
<dbReference type="AlphaFoldDB" id="E4WPU2"/>
<comment type="subcellular location">
    <subcellularLocation>
        <location evidence="5">Nucleus</location>
    </subcellularLocation>
    <subcellularLocation>
        <location evidence="5">Cytoplasm</location>
    </subcellularLocation>
</comment>
<dbReference type="Gene3D" id="1.10.8.10">
    <property type="entry name" value="DNA helicase RuvA subunit, C-terminal domain"/>
    <property type="match status" value="2"/>
</dbReference>
<dbReference type="PANTHER" id="PTHR10621">
    <property type="entry name" value="UV EXCISION REPAIR PROTEIN RAD23"/>
    <property type="match status" value="1"/>
</dbReference>
<dbReference type="InterPro" id="IPR000626">
    <property type="entry name" value="Ubiquitin-like_dom"/>
</dbReference>
<evidence type="ECO:0000259" key="8">
    <source>
        <dbReference type="PROSITE" id="PS50053"/>
    </source>
</evidence>
<dbReference type="InterPro" id="IPR004806">
    <property type="entry name" value="Rad23"/>
</dbReference>
<dbReference type="GO" id="GO:0006289">
    <property type="term" value="P:nucleotide-excision repair"/>
    <property type="evidence" value="ECO:0007669"/>
    <property type="project" value="UniProtKB-UniRule"/>
</dbReference>
<dbReference type="InParanoid" id="E4WPU2"/>
<dbReference type="PROSITE" id="PS50053">
    <property type="entry name" value="UBIQUITIN_2"/>
    <property type="match status" value="1"/>
</dbReference>
<dbReference type="Pfam" id="PF00627">
    <property type="entry name" value="UBA"/>
    <property type="match status" value="2"/>
</dbReference>
<dbReference type="FunFam" id="3.10.20.90:FF:000254">
    <property type="entry name" value="UV excision repair protein Rad23"/>
    <property type="match status" value="1"/>
</dbReference>
<dbReference type="PRINTS" id="PR01839">
    <property type="entry name" value="RAD23PROTEIN"/>
</dbReference>
<feature type="domain" description="UBA" evidence="7">
    <location>
        <begin position="308"/>
        <end position="349"/>
    </location>
</feature>
<keyword evidence="10" id="KW-1185">Reference proteome</keyword>
<dbReference type="PROSITE" id="PS50030">
    <property type="entry name" value="UBA"/>
    <property type="match status" value="2"/>
</dbReference>
<dbReference type="CDD" id="cd14380">
    <property type="entry name" value="UBA2_Rad23"/>
    <property type="match status" value="1"/>
</dbReference>
<feature type="region of interest" description="Disordered" evidence="6">
    <location>
        <begin position="194"/>
        <end position="213"/>
    </location>
</feature>
<feature type="compositionally biased region" description="Low complexity" evidence="6">
    <location>
        <begin position="273"/>
        <end position="292"/>
    </location>
</feature>
<dbReference type="Pfam" id="PF00240">
    <property type="entry name" value="ubiquitin"/>
    <property type="match status" value="1"/>
</dbReference>
<evidence type="ECO:0000256" key="4">
    <source>
        <dbReference type="ARBA" id="ARBA00023242"/>
    </source>
</evidence>
<accession>E4WPU2</accession>
<evidence type="ECO:0000256" key="5">
    <source>
        <dbReference type="RuleBase" id="RU367049"/>
    </source>
</evidence>
<dbReference type="FunFam" id="1.10.8.10:FF:000002">
    <property type="entry name" value="UV excision repair protein RAD23 homolog"/>
    <property type="match status" value="1"/>
</dbReference>
<protein>
    <recommendedName>
        <fullName evidence="5">UV excision repair protein RAD23</fullName>
    </recommendedName>
</protein>
<dbReference type="Gene3D" id="3.10.20.90">
    <property type="entry name" value="Phosphatidylinositol 3-kinase Catalytic Subunit, Chain A, domain 1"/>
    <property type="match status" value="1"/>
</dbReference>
<feature type="region of interest" description="Disordered" evidence="6">
    <location>
        <begin position="270"/>
        <end position="296"/>
    </location>
</feature>
<dbReference type="GO" id="GO:0043130">
    <property type="term" value="F:ubiquitin binding"/>
    <property type="evidence" value="ECO:0007669"/>
    <property type="project" value="UniProtKB-UniRule"/>
</dbReference>
<dbReference type="Proteomes" id="UP000001307">
    <property type="component" value="Unassembled WGS sequence"/>
</dbReference>
<keyword evidence="4 5" id="KW-0539">Nucleus</keyword>
<dbReference type="GO" id="GO:0031593">
    <property type="term" value="F:polyubiquitin modification-dependent protein binding"/>
    <property type="evidence" value="ECO:0007669"/>
    <property type="project" value="UniProtKB-UniRule"/>
</dbReference>
<dbReference type="Pfam" id="PF09280">
    <property type="entry name" value="XPC-binding"/>
    <property type="match status" value="1"/>
</dbReference>
<evidence type="ECO:0000313" key="10">
    <source>
        <dbReference type="Proteomes" id="UP000001307"/>
    </source>
</evidence>
<keyword evidence="1" id="KW-0677">Repeat</keyword>
<dbReference type="GO" id="GO:0003684">
    <property type="term" value="F:damaged DNA binding"/>
    <property type="evidence" value="ECO:0007669"/>
    <property type="project" value="UniProtKB-UniRule"/>
</dbReference>
<dbReference type="FunFam" id="1.10.8.10:FF:000003">
    <property type="entry name" value="UV excision repair protein RAD23 homolog"/>
    <property type="match status" value="1"/>
</dbReference>
<dbReference type="SUPFAM" id="SSF101238">
    <property type="entry name" value="XPC-binding domain"/>
    <property type="match status" value="1"/>
</dbReference>
<dbReference type="EMBL" id="FN653015">
    <property type="protein sequence ID" value="CBY20762.1"/>
    <property type="molecule type" value="Genomic_DNA"/>
</dbReference>
<feature type="domain" description="Ubiquitin-like" evidence="8">
    <location>
        <begin position="1"/>
        <end position="82"/>
    </location>
</feature>
<feature type="compositionally biased region" description="Low complexity" evidence="6">
    <location>
        <begin position="194"/>
        <end position="203"/>
    </location>
</feature>
<feature type="domain" description="UBA" evidence="7">
    <location>
        <begin position="133"/>
        <end position="172"/>
    </location>
</feature>
<name>E4WPU2_OIKDI</name>
<dbReference type="GO" id="GO:0005829">
    <property type="term" value="C:cytosol"/>
    <property type="evidence" value="ECO:0007669"/>
    <property type="project" value="TreeGrafter"/>
</dbReference>
<dbReference type="GO" id="GO:0070628">
    <property type="term" value="F:proteasome binding"/>
    <property type="evidence" value="ECO:0007669"/>
    <property type="project" value="TreeGrafter"/>
</dbReference>
<dbReference type="SUPFAM" id="SSF54236">
    <property type="entry name" value="Ubiquitin-like"/>
    <property type="match status" value="1"/>
</dbReference>
<evidence type="ECO:0000313" key="9">
    <source>
        <dbReference type="EMBL" id="CBY20762.1"/>
    </source>
</evidence>
<dbReference type="CDD" id="cd01805">
    <property type="entry name" value="Ubl_Rad23"/>
    <property type="match status" value="1"/>
</dbReference>
<comment type="similarity">
    <text evidence="5">Belongs to the RAD23 family.</text>
</comment>
<dbReference type="InterPro" id="IPR036353">
    <property type="entry name" value="XPC-bd_sf"/>
</dbReference>
<dbReference type="OrthoDB" id="419317at2759"/>
<dbReference type="CDD" id="cd14280">
    <property type="entry name" value="UBA1_Rad23_like"/>
    <property type="match status" value="1"/>
</dbReference>
<keyword evidence="5" id="KW-0963">Cytoplasm</keyword>
<proteinExistence type="inferred from homology"/>
<sequence length="352" mass="37705">MQLTVKTLQQKAFKVEAEPSILVKDFKALIEEAGKSDHGGVYKAEAQKLIYQGKILEDEKKIEEYQITEKGFIVLMVTKPKVVPKPVEPKPEPTPAAPAAAASTESSTPAESTSSTDATTTPSQPVATEAAAPVNPHVANLMAMGFPESQVKQALSAAFNNPERAVEYLMNGIPEELLAQMTTTPEAAAASAGTTADASAAPTVTAPSRSVGSTLEQIRNEPQFQQIRTLIRNNPQLLSQFIQQLQIENPEAFAAISANQQEFINMINEPGEAQPAGDDSAEAAAPATPGDGPRVRQTEDGRVMLEITAEDRASIERLKELGFPEQAVLQAFFACDKNENDAANFLLSGDFD</sequence>
<dbReference type="Gene3D" id="1.10.10.540">
    <property type="entry name" value="XPC-binding domain"/>
    <property type="match status" value="1"/>
</dbReference>